<evidence type="ECO:0000313" key="3">
    <source>
        <dbReference type="Proteomes" id="UP000236262"/>
    </source>
</evidence>
<dbReference type="KEGG" id="clac:EG342_10000"/>
<reference evidence="1 4" key="2">
    <citation type="submission" date="2018-11" db="EMBL/GenBank/DDBJ databases">
        <title>Proposal to divide the Flavobacteriaceae and reorganize its genera based on Amino Acid Identity values calculated from whole genome sequences.</title>
        <authorList>
            <person name="Nicholson A.C."/>
            <person name="Gulvik C.A."/>
            <person name="Whitney A.M."/>
            <person name="Humrighouse B.W."/>
            <person name="Bell M."/>
            <person name="Holmes B."/>
            <person name="Steigerwalt A.G."/>
            <person name="Villarma A."/>
            <person name="Sheth M."/>
            <person name="Batra D."/>
            <person name="Pryor J."/>
            <person name="Bernardet J.-F."/>
            <person name="Hugo C."/>
            <person name="Kampfer P."/>
            <person name="Newman J."/>
            <person name="McQuiston J.R."/>
        </authorList>
    </citation>
    <scope>NUCLEOTIDE SEQUENCE [LARGE SCALE GENOMIC DNA]</scope>
    <source>
        <strain evidence="1 4">KC_1864</strain>
    </source>
</reference>
<dbReference type="Proteomes" id="UP000236262">
    <property type="component" value="Unassembled WGS sequence"/>
</dbReference>
<dbReference type="AlphaFoldDB" id="A0A3G6RHV8"/>
<evidence type="ECO:0000313" key="1">
    <source>
        <dbReference type="EMBL" id="AZA82216.1"/>
    </source>
</evidence>
<proteinExistence type="predicted"/>
<dbReference type="Proteomes" id="UP000279972">
    <property type="component" value="Chromosome"/>
</dbReference>
<evidence type="ECO:0000313" key="2">
    <source>
        <dbReference type="EMBL" id="PNW14109.1"/>
    </source>
</evidence>
<sequence length="84" mass="10240">MIESDKNMLKAIDMLKQSKVIKFKTEAYLVMNLNTVYVHKVKNPDLEKYRNYYHFTAEHIRLFCTQYKINANFIYGFETNMYRK</sequence>
<evidence type="ECO:0000313" key="4">
    <source>
        <dbReference type="Proteomes" id="UP000279972"/>
    </source>
</evidence>
<reference evidence="2 3" key="1">
    <citation type="submission" date="2018-01" db="EMBL/GenBank/DDBJ databases">
        <title>Draft genome sequences of Chryseobacterium lactis NCTC11390, Chryseobacterium oncorhynchi 701B-08, and Chryseobacterium viscerum 687B-08.</title>
        <authorList>
            <person name="Jeong J.-J."/>
            <person name="Lee Y.J."/>
            <person name="Park B."/>
            <person name="Choi I.-G."/>
            <person name="Kim K.D."/>
        </authorList>
    </citation>
    <scope>NUCLEOTIDE SEQUENCE [LARGE SCALE GENOMIC DNA]</scope>
    <source>
        <strain evidence="2 3">NCTC11390</strain>
    </source>
</reference>
<dbReference type="OrthoDB" id="680443at2"/>
<dbReference type="EMBL" id="CP033924">
    <property type="protein sequence ID" value="AZA82216.1"/>
    <property type="molecule type" value="Genomic_DNA"/>
</dbReference>
<name>A0A3G6RHV8_CHRLC</name>
<keyword evidence="4" id="KW-1185">Reference proteome</keyword>
<organism evidence="2 3">
    <name type="scientific">Chryseobacterium lactis</name>
    <dbReference type="NCBI Taxonomy" id="1241981"/>
    <lineage>
        <taxon>Bacteria</taxon>
        <taxon>Pseudomonadati</taxon>
        <taxon>Bacteroidota</taxon>
        <taxon>Flavobacteriia</taxon>
        <taxon>Flavobacteriales</taxon>
        <taxon>Weeksellaceae</taxon>
        <taxon>Chryseobacterium group</taxon>
        <taxon>Chryseobacterium</taxon>
    </lineage>
</organism>
<gene>
    <name evidence="2" type="ORF">C1637_09705</name>
    <name evidence="1" type="ORF">EG342_10000</name>
</gene>
<dbReference type="RefSeq" id="WP_103291383.1">
    <property type="nucleotide sequence ID" value="NZ_CP033924.1"/>
</dbReference>
<accession>A0A3G6RHV8</accession>
<protein>
    <submittedName>
        <fullName evidence="2">Uncharacterized protein</fullName>
    </submittedName>
</protein>
<dbReference type="EMBL" id="PPEH01000003">
    <property type="protein sequence ID" value="PNW14109.1"/>
    <property type="molecule type" value="Genomic_DNA"/>
</dbReference>